<evidence type="ECO:0008006" key="3">
    <source>
        <dbReference type="Google" id="ProtNLM"/>
    </source>
</evidence>
<dbReference type="Pfam" id="PF25681">
    <property type="entry name" value="Phage_TTP_17"/>
    <property type="match status" value="1"/>
</dbReference>
<sequence>MAVTTTNLIMGPADLYIGNYGATEPADTAVNTTPAASSWTDLGGTQDGVKLNIDQTYTPLEVDQIVDEPGARLTKRMFTIETNLAEPTLENLKFLLNDGTAASGSGFKSFEPIYASSATQPTYRAVILDGYAPGQIRRRFIIRRCLSNDKVESTYKKDGQTLFTVKWQGFYVSASIAPFKLIDATS</sequence>
<keyword evidence="2" id="KW-1185">Reference proteome</keyword>
<dbReference type="RefSeq" id="WP_087882928.1">
    <property type="nucleotide sequence ID" value="NZ_CP021748.1"/>
</dbReference>
<dbReference type="InterPro" id="IPR058154">
    <property type="entry name" value="Bxb1_TTP-like"/>
</dbReference>
<name>A0A1Z1W528_9ACTN</name>
<organism evidence="1 2">
    <name type="scientific">Streptomyces alboflavus</name>
    <dbReference type="NCBI Taxonomy" id="67267"/>
    <lineage>
        <taxon>Bacteria</taxon>
        <taxon>Bacillati</taxon>
        <taxon>Actinomycetota</taxon>
        <taxon>Actinomycetes</taxon>
        <taxon>Kitasatosporales</taxon>
        <taxon>Streptomycetaceae</taxon>
        <taxon>Streptomyces</taxon>
    </lineage>
</organism>
<dbReference type="AlphaFoldDB" id="A0A1Z1W528"/>
<accession>A0A1Z1W528</accession>
<evidence type="ECO:0000313" key="2">
    <source>
        <dbReference type="Proteomes" id="UP000195880"/>
    </source>
</evidence>
<dbReference type="OrthoDB" id="3540132at2"/>
<dbReference type="KEGG" id="salf:SMD44_00919"/>
<protein>
    <recommendedName>
        <fullName evidence="3">Phage tail protein</fullName>
    </recommendedName>
</protein>
<gene>
    <name evidence="1" type="ORF">SMD44_00919</name>
</gene>
<dbReference type="EMBL" id="CP021748">
    <property type="protein sequence ID" value="ARX81521.1"/>
    <property type="molecule type" value="Genomic_DNA"/>
</dbReference>
<reference evidence="1 2" key="1">
    <citation type="submission" date="2017-05" db="EMBL/GenBank/DDBJ databases">
        <title>Streptomyces alboflavus Genome sequencing and assembly.</title>
        <authorList>
            <person name="Wang Y."/>
            <person name="Du B."/>
            <person name="Ding Y."/>
            <person name="Liu H."/>
            <person name="Hou Q."/>
            <person name="Liu K."/>
            <person name="Wang C."/>
            <person name="Yao L."/>
        </authorList>
    </citation>
    <scope>NUCLEOTIDE SEQUENCE [LARGE SCALE GENOMIC DNA]</scope>
    <source>
        <strain evidence="1 2">MDJK44</strain>
    </source>
</reference>
<dbReference type="Proteomes" id="UP000195880">
    <property type="component" value="Chromosome"/>
</dbReference>
<proteinExistence type="predicted"/>
<evidence type="ECO:0000313" key="1">
    <source>
        <dbReference type="EMBL" id="ARX81521.1"/>
    </source>
</evidence>